<dbReference type="EMBL" id="LXQA010604718">
    <property type="protein sequence ID" value="MCI61706.1"/>
    <property type="molecule type" value="Genomic_DNA"/>
</dbReference>
<sequence length="48" mass="5165">PGPSSPPHPAESTNRPIDEDTARQLDLYHLSTLKNQPPPLVDHVAAIA</sequence>
<proteinExistence type="predicted"/>
<feature type="region of interest" description="Disordered" evidence="1">
    <location>
        <begin position="1"/>
        <end position="21"/>
    </location>
</feature>
<keyword evidence="3" id="KW-1185">Reference proteome</keyword>
<protein>
    <submittedName>
        <fullName evidence="2">Uncharacterized protein</fullName>
    </submittedName>
</protein>
<organism evidence="2 3">
    <name type="scientific">Trifolium medium</name>
    <dbReference type="NCBI Taxonomy" id="97028"/>
    <lineage>
        <taxon>Eukaryota</taxon>
        <taxon>Viridiplantae</taxon>
        <taxon>Streptophyta</taxon>
        <taxon>Embryophyta</taxon>
        <taxon>Tracheophyta</taxon>
        <taxon>Spermatophyta</taxon>
        <taxon>Magnoliopsida</taxon>
        <taxon>eudicotyledons</taxon>
        <taxon>Gunneridae</taxon>
        <taxon>Pentapetalae</taxon>
        <taxon>rosids</taxon>
        <taxon>fabids</taxon>
        <taxon>Fabales</taxon>
        <taxon>Fabaceae</taxon>
        <taxon>Papilionoideae</taxon>
        <taxon>50 kb inversion clade</taxon>
        <taxon>NPAAA clade</taxon>
        <taxon>Hologalegina</taxon>
        <taxon>IRL clade</taxon>
        <taxon>Trifolieae</taxon>
        <taxon>Trifolium</taxon>
    </lineage>
</organism>
<comment type="caution">
    <text evidence="2">The sequence shown here is derived from an EMBL/GenBank/DDBJ whole genome shotgun (WGS) entry which is preliminary data.</text>
</comment>
<evidence type="ECO:0000256" key="1">
    <source>
        <dbReference type="SAM" id="MobiDB-lite"/>
    </source>
</evidence>
<reference evidence="2 3" key="1">
    <citation type="journal article" date="2018" name="Front. Plant Sci.">
        <title>Red Clover (Trifolium pratense) and Zigzag Clover (T. medium) - A Picture of Genomic Similarities and Differences.</title>
        <authorList>
            <person name="Dluhosova J."/>
            <person name="Istvanek J."/>
            <person name="Nedelnik J."/>
            <person name="Repkova J."/>
        </authorList>
    </citation>
    <scope>NUCLEOTIDE SEQUENCE [LARGE SCALE GENOMIC DNA]</scope>
    <source>
        <strain evidence="3">cv. 10/8</strain>
        <tissue evidence="2">Leaf</tissue>
    </source>
</reference>
<feature type="non-terminal residue" evidence="2">
    <location>
        <position position="48"/>
    </location>
</feature>
<accession>A0A392TNI6</accession>
<evidence type="ECO:0000313" key="3">
    <source>
        <dbReference type="Proteomes" id="UP000265520"/>
    </source>
</evidence>
<feature type="non-terminal residue" evidence="2">
    <location>
        <position position="1"/>
    </location>
</feature>
<name>A0A392TNI6_9FABA</name>
<evidence type="ECO:0000313" key="2">
    <source>
        <dbReference type="EMBL" id="MCI61706.1"/>
    </source>
</evidence>
<dbReference type="AlphaFoldDB" id="A0A392TNI6"/>
<dbReference type="Proteomes" id="UP000265520">
    <property type="component" value="Unassembled WGS sequence"/>
</dbReference>